<dbReference type="Pfam" id="PF12158">
    <property type="entry name" value="DUF3592"/>
    <property type="match status" value="1"/>
</dbReference>
<dbReference type="OrthoDB" id="2242169at2"/>
<evidence type="ECO:0000259" key="2">
    <source>
        <dbReference type="Pfam" id="PF12158"/>
    </source>
</evidence>
<proteinExistence type="predicted"/>
<organism evidence="3 4">
    <name type="scientific">Allosphingosinicella deserti</name>
    <dbReference type="NCBI Taxonomy" id="2116704"/>
    <lineage>
        <taxon>Bacteria</taxon>
        <taxon>Pseudomonadati</taxon>
        <taxon>Pseudomonadota</taxon>
        <taxon>Alphaproteobacteria</taxon>
        <taxon>Sphingomonadales</taxon>
        <taxon>Sphingomonadaceae</taxon>
        <taxon>Allosphingosinicella</taxon>
    </lineage>
</organism>
<feature type="transmembrane region" description="Helical" evidence="1">
    <location>
        <begin position="121"/>
        <end position="149"/>
    </location>
</feature>
<gene>
    <name evidence="3" type="ORF">C7I55_02720</name>
</gene>
<keyword evidence="1" id="KW-0472">Membrane</keyword>
<keyword evidence="1" id="KW-1133">Transmembrane helix</keyword>
<dbReference type="Proteomes" id="UP000241167">
    <property type="component" value="Unassembled WGS sequence"/>
</dbReference>
<sequence length="151" mass="16226">MREVLFQFLLVPAGFVVAGIFFAVWGFRRRPIDESFVKSATRVSGVLTDVRWRSVGVGAESSFIGFPVVRFTTTEGEVAEVETNQGRSPAPGRMGQAVTILYDPADPTRVLVEDFFGQGRIIFGCMGAFGVLFALFGLGTGAALALLIATV</sequence>
<keyword evidence="4" id="KW-1185">Reference proteome</keyword>
<protein>
    <recommendedName>
        <fullName evidence="2">DUF3592 domain-containing protein</fullName>
    </recommendedName>
</protein>
<accession>A0A2P7QZC0</accession>
<dbReference type="AlphaFoldDB" id="A0A2P7QZC0"/>
<evidence type="ECO:0000313" key="4">
    <source>
        <dbReference type="Proteomes" id="UP000241167"/>
    </source>
</evidence>
<evidence type="ECO:0000313" key="3">
    <source>
        <dbReference type="EMBL" id="PSJ43305.1"/>
    </source>
</evidence>
<feature type="domain" description="DUF3592" evidence="2">
    <location>
        <begin position="43"/>
        <end position="115"/>
    </location>
</feature>
<feature type="transmembrane region" description="Helical" evidence="1">
    <location>
        <begin position="6"/>
        <end position="27"/>
    </location>
</feature>
<dbReference type="RefSeq" id="WP_106511322.1">
    <property type="nucleotide sequence ID" value="NZ_PXYI01000001.1"/>
</dbReference>
<dbReference type="InterPro" id="IPR021994">
    <property type="entry name" value="DUF3592"/>
</dbReference>
<reference evidence="3 4" key="1">
    <citation type="submission" date="2018-03" db="EMBL/GenBank/DDBJ databases">
        <title>The draft genome of Sphingosinicella sp. GL-C-18.</title>
        <authorList>
            <person name="Liu L."/>
            <person name="Li L."/>
            <person name="Liang L."/>
            <person name="Zhang X."/>
            <person name="Wang T."/>
        </authorList>
    </citation>
    <scope>NUCLEOTIDE SEQUENCE [LARGE SCALE GENOMIC DNA]</scope>
    <source>
        <strain evidence="3 4">GL-C-18</strain>
    </source>
</reference>
<evidence type="ECO:0000256" key="1">
    <source>
        <dbReference type="SAM" id="Phobius"/>
    </source>
</evidence>
<keyword evidence="1" id="KW-0812">Transmembrane</keyword>
<dbReference type="EMBL" id="PXYI01000001">
    <property type="protein sequence ID" value="PSJ43305.1"/>
    <property type="molecule type" value="Genomic_DNA"/>
</dbReference>
<comment type="caution">
    <text evidence="3">The sequence shown here is derived from an EMBL/GenBank/DDBJ whole genome shotgun (WGS) entry which is preliminary data.</text>
</comment>
<name>A0A2P7QZC0_9SPHN</name>